<sequence length="306" mass="32955">MTGQHTEPTTPAEWNQAVIREFRANRGRVGGMFEGADLLLLTTQGRRSGLSHTTPLGYLREGHRLLVFASNAGQDTHPFWYHNLLASPRVTVEVPYEDASGIEEFTGTAVLLEGEERDRLYALQGERVPAYAAYQAGTERVIPVVALLRLDFAGDPERARAAGRQLLAAHADLRAVIAALRGDAALPAGARPAGLAAHCLGFCAALGTHHDGEGTAFAAIEAAYPELKPTLDQLREEHRGVVAALRTVESLAHRIARGEEVPTLRAELDTLAADLDRHFAFEEAELLPTLGLDPSGRSAASEPRPS</sequence>
<dbReference type="InterPro" id="IPR012349">
    <property type="entry name" value="Split_barrel_FMN-bd"/>
</dbReference>
<organism evidence="4 5">
    <name type="scientific">Streptodolium elevatio</name>
    <dbReference type="NCBI Taxonomy" id="3157996"/>
    <lineage>
        <taxon>Bacteria</taxon>
        <taxon>Bacillati</taxon>
        <taxon>Actinomycetota</taxon>
        <taxon>Actinomycetes</taxon>
        <taxon>Kitasatosporales</taxon>
        <taxon>Streptomycetaceae</taxon>
        <taxon>Streptodolium</taxon>
    </lineage>
</organism>
<accession>A0ABV3DMB1</accession>
<dbReference type="Gene3D" id="1.20.120.520">
    <property type="entry name" value="nmb1532 protein domain like"/>
    <property type="match status" value="1"/>
</dbReference>
<name>A0ABV3DMB1_9ACTN</name>
<dbReference type="RefSeq" id="WP_358357959.1">
    <property type="nucleotide sequence ID" value="NZ_JBEZFP010000074.1"/>
</dbReference>
<comment type="caution">
    <text evidence="4">The sequence shown here is derived from an EMBL/GenBank/DDBJ whole genome shotgun (WGS) entry which is preliminary data.</text>
</comment>
<dbReference type="InterPro" id="IPR004378">
    <property type="entry name" value="F420H2_quin_Rdtase"/>
</dbReference>
<dbReference type="PANTHER" id="PTHR39428">
    <property type="entry name" value="F420H(2)-DEPENDENT QUINONE REDUCTASE RV1261C"/>
    <property type="match status" value="1"/>
</dbReference>
<evidence type="ECO:0000256" key="1">
    <source>
        <dbReference type="ARBA" id="ARBA00008710"/>
    </source>
</evidence>
<dbReference type="SUPFAM" id="SSF50475">
    <property type="entry name" value="FMN-binding split barrel"/>
    <property type="match status" value="1"/>
</dbReference>
<dbReference type="PANTHER" id="PTHR39428:SF1">
    <property type="entry name" value="F420H(2)-DEPENDENT QUINONE REDUCTASE RV1261C"/>
    <property type="match status" value="1"/>
</dbReference>
<evidence type="ECO:0000256" key="2">
    <source>
        <dbReference type="ARBA" id="ARBA00049106"/>
    </source>
</evidence>
<comment type="catalytic activity">
    <reaction evidence="2">
        <text>oxidized coenzyme F420-(gamma-L-Glu)(n) + a quinol + H(+) = reduced coenzyme F420-(gamma-L-Glu)(n) + a quinone</text>
        <dbReference type="Rhea" id="RHEA:39663"/>
        <dbReference type="Rhea" id="RHEA-COMP:12939"/>
        <dbReference type="Rhea" id="RHEA-COMP:14378"/>
        <dbReference type="ChEBI" id="CHEBI:15378"/>
        <dbReference type="ChEBI" id="CHEBI:24646"/>
        <dbReference type="ChEBI" id="CHEBI:132124"/>
        <dbReference type="ChEBI" id="CHEBI:133980"/>
        <dbReference type="ChEBI" id="CHEBI:139511"/>
    </reaction>
</comment>
<dbReference type="Gene3D" id="2.30.110.10">
    <property type="entry name" value="Electron Transport, Fmn-binding Protein, Chain A"/>
    <property type="match status" value="1"/>
</dbReference>
<protein>
    <submittedName>
        <fullName evidence="4">Nitroreductase/quinone reductase family protein</fullName>
    </submittedName>
</protein>
<dbReference type="Proteomes" id="UP001551482">
    <property type="component" value="Unassembled WGS sequence"/>
</dbReference>
<dbReference type="Pfam" id="PF01814">
    <property type="entry name" value="Hemerythrin"/>
    <property type="match status" value="1"/>
</dbReference>
<proteinExistence type="inferred from homology"/>
<dbReference type="NCBIfam" id="TIGR00026">
    <property type="entry name" value="hi_GC_TIGR00026"/>
    <property type="match status" value="1"/>
</dbReference>
<dbReference type="Pfam" id="PF04075">
    <property type="entry name" value="F420H2_quin_red"/>
    <property type="match status" value="1"/>
</dbReference>
<evidence type="ECO:0000313" key="4">
    <source>
        <dbReference type="EMBL" id="MEU8136891.1"/>
    </source>
</evidence>
<keyword evidence="5" id="KW-1185">Reference proteome</keyword>
<dbReference type="InterPro" id="IPR012312">
    <property type="entry name" value="Hemerythrin-like"/>
</dbReference>
<evidence type="ECO:0000259" key="3">
    <source>
        <dbReference type="Pfam" id="PF01814"/>
    </source>
</evidence>
<comment type="similarity">
    <text evidence="1">Belongs to the F420H(2)-dependent quinone reductase family.</text>
</comment>
<evidence type="ECO:0000313" key="5">
    <source>
        <dbReference type="Proteomes" id="UP001551482"/>
    </source>
</evidence>
<dbReference type="EMBL" id="JBEZFP010000074">
    <property type="protein sequence ID" value="MEU8136891.1"/>
    <property type="molecule type" value="Genomic_DNA"/>
</dbReference>
<feature type="domain" description="Hemerythrin-like" evidence="3">
    <location>
        <begin position="165"/>
        <end position="290"/>
    </location>
</feature>
<gene>
    <name evidence="4" type="ORF">AB0C36_25690</name>
</gene>
<reference evidence="4 5" key="1">
    <citation type="submission" date="2024-06" db="EMBL/GenBank/DDBJ databases">
        <title>The Natural Products Discovery Center: Release of the First 8490 Sequenced Strains for Exploring Actinobacteria Biosynthetic Diversity.</title>
        <authorList>
            <person name="Kalkreuter E."/>
            <person name="Kautsar S.A."/>
            <person name="Yang D."/>
            <person name="Bader C.D."/>
            <person name="Teijaro C.N."/>
            <person name="Fluegel L."/>
            <person name="Davis C.M."/>
            <person name="Simpson J.R."/>
            <person name="Lauterbach L."/>
            <person name="Steele A.D."/>
            <person name="Gui C."/>
            <person name="Meng S."/>
            <person name="Li G."/>
            <person name="Viehrig K."/>
            <person name="Ye F."/>
            <person name="Su P."/>
            <person name="Kiefer A.F."/>
            <person name="Nichols A."/>
            <person name="Cepeda A.J."/>
            <person name="Yan W."/>
            <person name="Fan B."/>
            <person name="Jiang Y."/>
            <person name="Adhikari A."/>
            <person name="Zheng C.-J."/>
            <person name="Schuster L."/>
            <person name="Cowan T.M."/>
            <person name="Smanski M.J."/>
            <person name="Chevrette M.G."/>
            <person name="De Carvalho L.P.S."/>
            <person name="Shen B."/>
        </authorList>
    </citation>
    <scope>NUCLEOTIDE SEQUENCE [LARGE SCALE GENOMIC DNA]</scope>
    <source>
        <strain evidence="4 5">NPDC048946</strain>
    </source>
</reference>